<protein>
    <submittedName>
        <fullName evidence="1">Uncharacterized protein</fullName>
    </submittedName>
</protein>
<evidence type="ECO:0000313" key="2">
    <source>
        <dbReference type="Proteomes" id="UP000663722"/>
    </source>
</evidence>
<evidence type="ECO:0000313" key="1">
    <source>
        <dbReference type="EMBL" id="QTA88721.1"/>
    </source>
</evidence>
<accession>A0A975GP75</accession>
<dbReference type="Proteomes" id="UP000663722">
    <property type="component" value="Chromosome"/>
</dbReference>
<reference evidence="1" key="1">
    <citation type="journal article" date="2021" name="Microb. Physiol.">
        <title>Proteogenomic Insights into the Physiology of Marine, Sulfate-Reducing, Filamentous Desulfonema limicola and Desulfonema magnum.</title>
        <authorList>
            <person name="Schnaars V."/>
            <person name="Wohlbrand L."/>
            <person name="Scheve S."/>
            <person name="Hinrichs C."/>
            <person name="Reinhardt R."/>
            <person name="Rabus R."/>
        </authorList>
    </citation>
    <scope>NUCLEOTIDE SEQUENCE</scope>
    <source>
        <strain evidence="1">4be13</strain>
    </source>
</reference>
<dbReference type="AlphaFoldDB" id="A0A975GP75"/>
<name>A0A975GP75_9BACT</name>
<dbReference type="KEGG" id="dmm:dnm_047680"/>
<proteinExistence type="predicted"/>
<dbReference type="EMBL" id="CP061800">
    <property type="protein sequence ID" value="QTA88721.1"/>
    <property type="molecule type" value="Genomic_DNA"/>
</dbReference>
<gene>
    <name evidence="1" type="ORF">dnm_047680</name>
</gene>
<keyword evidence="2" id="KW-1185">Reference proteome</keyword>
<sequence>MFKVFDHHSRSEPHIKADYTDYTDLEKAVQSPSSTVSICGSEAFSLFLPISE</sequence>
<organism evidence="1 2">
    <name type="scientific">Desulfonema magnum</name>
    <dbReference type="NCBI Taxonomy" id="45655"/>
    <lineage>
        <taxon>Bacteria</taxon>
        <taxon>Pseudomonadati</taxon>
        <taxon>Thermodesulfobacteriota</taxon>
        <taxon>Desulfobacteria</taxon>
        <taxon>Desulfobacterales</taxon>
        <taxon>Desulfococcaceae</taxon>
        <taxon>Desulfonema</taxon>
    </lineage>
</organism>